<feature type="compositionally biased region" description="Acidic residues" evidence="8">
    <location>
        <begin position="366"/>
        <end position="378"/>
    </location>
</feature>
<feature type="compositionally biased region" description="Basic and acidic residues" evidence="8">
    <location>
        <begin position="235"/>
        <end position="248"/>
    </location>
</feature>
<keyword evidence="10" id="KW-1185">Reference proteome</keyword>
<feature type="compositionally biased region" description="Basic residues" evidence="8">
    <location>
        <begin position="341"/>
        <end position="353"/>
    </location>
</feature>
<feature type="compositionally biased region" description="Acidic residues" evidence="8">
    <location>
        <begin position="395"/>
        <end position="409"/>
    </location>
</feature>
<dbReference type="PANTHER" id="PTHR17039">
    <property type="entry name" value="U3 SMALL NUCLEOLAR RIBONUCLEOPROTEIN PROTEIN MPP10"/>
    <property type="match status" value="1"/>
</dbReference>
<keyword evidence="5 7" id="KW-0687">Ribonucleoprotein</keyword>
<accession>A0A8K0KTA6</accession>
<comment type="caution">
    <text evidence="9">The sequence shown here is derived from an EMBL/GenBank/DDBJ whole genome shotgun (WGS) entry which is preliminary data.</text>
</comment>
<feature type="region of interest" description="Disordered" evidence="8">
    <location>
        <begin position="55"/>
        <end position="76"/>
    </location>
</feature>
<evidence type="ECO:0000256" key="2">
    <source>
        <dbReference type="ARBA" id="ARBA00022517"/>
    </source>
</evidence>
<comment type="similarity">
    <text evidence="6 7">Belongs to the MPP10 family.</text>
</comment>
<sequence>MATATLSTILSSRPETFLAPSASLHGSSLTYISSVLSPLASQIYDVHTQRTAEYRASKKRKRGQDDLSSTAEARKELRPWNEKEALKLSGVHTEGFGVDQVWEQVRRVIGAVEKEVERDLEARKERELGEDSEDDLSGSQAADGSELGEEGLDYEIEGVDDDENARPSDDDDEDEMEEDEDQDEDGLDLEDEDMLDGDGEEGEEGAENDEEVDTPATEYVEDPNGLNDGFFSIDDFNKQSDFLERADERGDDDGAASDEEEVDWNLDPLADAAPSKTKRKPAQDDEASEEDGPTFGDMDINAPEGASDDEEELEGGEMDDIDDLTNANNITYKDFFAPPAKKGRKNKKGRPHPHNFPAKAKAPSPEAEDNEEAPEDVEAGYNETALTRIHRDLFSDEDLSASESEGDEDPSSRPSQANLSTHERRRLALTKEISALESTLISAKPWALSGEATSASRPLNSLLEEDLAFERTGKPVPVITAEVSTSLEELIKSRILSRSFEDIYRRRPDDLAVPRSSKDRYDLPDSKSKKSLAELYEEDHLRSTTGSGKDAELTDAERKEQASILNLWNEVRADLDSLSNFTLRPKAQQTSLEIRTDVAVARMEDARPNAVSAAEGGTVETARLAPGEVFRIDEGERGEGEMLAGGRKGEVVGVEERERGEGRRARRRAKERARKRKEGMPVDSGKGAGKEARKREGEKEVVGQLKKGGVRVIGKKGELTDVEGRKVREVQAIGAGAYKL</sequence>
<dbReference type="Pfam" id="PF04006">
    <property type="entry name" value="Mpp10"/>
    <property type="match status" value="1"/>
</dbReference>
<dbReference type="EMBL" id="JAESVG020000012">
    <property type="protein sequence ID" value="KAG8622762.1"/>
    <property type="molecule type" value="Genomic_DNA"/>
</dbReference>
<feature type="compositionally biased region" description="Basic and acidic residues" evidence="8">
    <location>
        <begin position="688"/>
        <end position="701"/>
    </location>
</feature>
<evidence type="ECO:0000256" key="5">
    <source>
        <dbReference type="ARBA" id="ARBA00023274"/>
    </source>
</evidence>
<dbReference type="InterPro" id="IPR012173">
    <property type="entry name" value="Mpp10"/>
</dbReference>
<name>A0A8K0KTA6_9PEZI</name>
<dbReference type="GO" id="GO:0034457">
    <property type="term" value="C:Mpp10 complex"/>
    <property type="evidence" value="ECO:0007669"/>
    <property type="project" value="UniProtKB-UniRule"/>
</dbReference>
<feature type="region of interest" description="Disordered" evidence="8">
    <location>
        <begin position="119"/>
        <end position="425"/>
    </location>
</feature>
<reference evidence="9" key="1">
    <citation type="submission" date="2021-07" db="EMBL/GenBank/DDBJ databases">
        <title>Elsinoe batatas strain:CRI-CJ2 Genome sequencing and assembly.</title>
        <authorList>
            <person name="Huang L."/>
        </authorList>
    </citation>
    <scope>NUCLEOTIDE SEQUENCE</scope>
    <source>
        <strain evidence="9">CRI-CJ2</strain>
    </source>
</reference>
<dbReference type="GO" id="GO:0005732">
    <property type="term" value="C:sno(s)RNA-containing ribonucleoprotein complex"/>
    <property type="evidence" value="ECO:0007669"/>
    <property type="project" value="UniProtKB-UniRule"/>
</dbReference>
<protein>
    <recommendedName>
        <fullName evidence="7">U3 small nucleolar ribonucleoprotein protein MPP10</fullName>
    </recommendedName>
</protein>
<feature type="region of interest" description="Disordered" evidence="8">
    <location>
        <begin position="654"/>
        <end position="701"/>
    </location>
</feature>
<evidence type="ECO:0000256" key="7">
    <source>
        <dbReference type="PIRNR" id="PIRNR017300"/>
    </source>
</evidence>
<feature type="compositionally biased region" description="Acidic residues" evidence="8">
    <location>
        <begin position="306"/>
        <end position="323"/>
    </location>
</feature>
<dbReference type="Proteomes" id="UP000809789">
    <property type="component" value="Unassembled WGS sequence"/>
</dbReference>
<keyword evidence="2 7" id="KW-0690">Ribosome biogenesis</keyword>
<proteinExistence type="inferred from homology"/>
<dbReference type="GO" id="GO:0032040">
    <property type="term" value="C:small-subunit processome"/>
    <property type="evidence" value="ECO:0007669"/>
    <property type="project" value="TreeGrafter"/>
</dbReference>
<dbReference type="OrthoDB" id="445326at2759"/>
<evidence type="ECO:0000256" key="3">
    <source>
        <dbReference type="ARBA" id="ARBA00022552"/>
    </source>
</evidence>
<dbReference type="GO" id="GO:0006364">
    <property type="term" value="P:rRNA processing"/>
    <property type="evidence" value="ECO:0007669"/>
    <property type="project" value="UniProtKB-KW"/>
</dbReference>
<feature type="compositionally biased region" description="Acidic residues" evidence="8">
    <location>
        <begin position="249"/>
        <end position="264"/>
    </location>
</feature>
<dbReference type="AlphaFoldDB" id="A0A8K0KTA6"/>
<feature type="compositionally biased region" description="Basic and acidic residues" evidence="8">
    <location>
        <begin position="119"/>
        <end position="129"/>
    </location>
</feature>
<organism evidence="9 10">
    <name type="scientific">Elsinoe batatas</name>
    <dbReference type="NCBI Taxonomy" id="2601811"/>
    <lineage>
        <taxon>Eukaryota</taxon>
        <taxon>Fungi</taxon>
        <taxon>Dikarya</taxon>
        <taxon>Ascomycota</taxon>
        <taxon>Pezizomycotina</taxon>
        <taxon>Dothideomycetes</taxon>
        <taxon>Dothideomycetidae</taxon>
        <taxon>Myriangiales</taxon>
        <taxon>Elsinoaceae</taxon>
        <taxon>Elsinoe</taxon>
    </lineage>
</organism>
<evidence type="ECO:0000256" key="4">
    <source>
        <dbReference type="ARBA" id="ARBA00023242"/>
    </source>
</evidence>
<keyword evidence="4 7" id="KW-0539">Nucleus</keyword>
<evidence type="ECO:0000256" key="1">
    <source>
        <dbReference type="ARBA" id="ARBA00004604"/>
    </source>
</evidence>
<evidence type="ECO:0000313" key="9">
    <source>
        <dbReference type="EMBL" id="KAG8622762.1"/>
    </source>
</evidence>
<keyword evidence="3 7" id="KW-0698">rRNA processing</keyword>
<evidence type="ECO:0000313" key="10">
    <source>
        <dbReference type="Proteomes" id="UP000809789"/>
    </source>
</evidence>
<evidence type="ECO:0000256" key="8">
    <source>
        <dbReference type="SAM" id="MobiDB-lite"/>
    </source>
</evidence>
<comment type="subcellular location">
    <subcellularLocation>
        <location evidence="1 7">Nucleus</location>
        <location evidence="1 7">Nucleolus</location>
    </subcellularLocation>
</comment>
<feature type="compositionally biased region" description="Acidic residues" evidence="8">
    <location>
        <begin position="146"/>
        <end position="213"/>
    </location>
</feature>
<dbReference type="PIRSF" id="PIRSF017300">
    <property type="entry name" value="snoRNP_Mpp10"/>
    <property type="match status" value="1"/>
</dbReference>
<feature type="compositionally biased region" description="Basic and acidic residues" evidence="8">
    <location>
        <begin position="654"/>
        <end position="663"/>
    </location>
</feature>
<comment type="function">
    <text evidence="7">Involved in nucleolar processing of pre-18S ribosomal RNA.</text>
</comment>
<dbReference type="PANTHER" id="PTHR17039:SF0">
    <property type="entry name" value="U3 SMALL NUCLEOLAR RIBONUCLEOPROTEIN PROTEIN MPP10"/>
    <property type="match status" value="1"/>
</dbReference>
<gene>
    <name evidence="9" type="ORF">KVT40_009273</name>
</gene>
<feature type="compositionally biased region" description="Basic residues" evidence="8">
    <location>
        <begin position="664"/>
        <end position="677"/>
    </location>
</feature>
<evidence type="ECO:0000256" key="6">
    <source>
        <dbReference type="ARBA" id="ARBA00029455"/>
    </source>
</evidence>